<comment type="caution">
    <text evidence="2">The sequence shown here is derived from an EMBL/GenBank/DDBJ whole genome shotgun (WGS) entry which is preliminary data.</text>
</comment>
<sequence length="295" mass="34418">MKSNQNQSRQEYTEKNIFTDNADQNRDSKQLNYDKKPENILSDTFNSKEETMLRKLYKSTKKQADDCFETYNKHSIEHVQPKCRISKREYSTESSPALKKSLRPIVRNDYCMRSYKKWSKRNPHWLLTSNAKKDKAGISKSNSCVNMIKKNKVNSFIIPSVRLDRKQSKDKDDGMTNEIESQCPQMMALFGSQVCTEEEISQIRIDKSEELSEEPVVIDEDTVPMIQKETDEELNTPTLKKSLSRLSRNQTGYPIPSKAITLGYGKDERNHERAFMDKLKTTECPKRYKNISEKQ</sequence>
<feature type="compositionally biased region" description="Polar residues" evidence="1">
    <location>
        <begin position="238"/>
        <end position="252"/>
    </location>
</feature>
<dbReference type="AlphaFoldDB" id="A0AAD1X972"/>
<feature type="region of interest" description="Disordered" evidence="1">
    <location>
        <begin position="238"/>
        <end position="259"/>
    </location>
</feature>
<feature type="compositionally biased region" description="Basic and acidic residues" evidence="1">
    <location>
        <begin position="23"/>
        <end position="35"/>
    </location>
</feature>
<evidence type="ECO:0000256" key="1">
    <source>
        <dbReference type="SAM" id="MobiDB-lite"/>
    </source>
</evidence>
<protein>
    <submittedName>
        <fullName evidence="2">Uncharacterized protein</fullName>
    </submittedName>
</protein>
<name>A0AAD1X972_EUPCR</name>
<organism evidence="2 3">
    <name type="scientific">Euplotes crassus</name>
    <dbReference type="NCBI Taxonomy" id="5936"/>
    <lineage>
        <taxon>Eukaryota</taxon>
        <taxon>Sar</taxon>
        <taxon>Alveolata</taxon>
        <taxon>Ciliophora</taxon>
        <taxon>Intramacronucleata</taxon>
        <taxon>Spirotrichea</taxon>
        <taxon>Hypotrichia</taxon>
        <taxon>Euplotida</taxon>
        <taxon>Euplotidae</taxon>
        <taxon>Moneuplotes</taxon>
    </lineage>
</organism>
<evidence type="ECO:0000313" key="3">
    <source>
        <dbReference type="Proteomes" id="UP001295684"/>
    </source>
</evidence>
<feature type="region of interest" description="Disordered" evidence="1">
    <location>
        <begin position="1"/>
        <end position="35"/>
    </location>
</feature>
<keyword evidence="3" id="KW-1185">Reference proteome</keyword>
<dbReference type="EMBL" id="CAMPGE010004556">
    <property type="protein sequence ID" value="CAI2363407.1"/>
    <property type="molecule type" value="Genomic_DNA"/>
</dbReference>
<dbReference type="Proteomes" id="UP001295684">
    <property type="component" value="Unassembled WGS sequence"/>
</dbReference>
<evidence type="ECO:0000313" key="2">
    <source>
        <dbReference type="EMBL" id="CAI2363407.1"/>
    </source>
</evidence>
<feature type="compositionally biased region" description="Polar residues" evidence="1">
    <location>
        <begin position="1"/>
        <end position="22"/>
    </location>
</feature>
<proteinExistence type="predicted"/>
<reference evidence="2" key="1">
    <citation type="submission" date="2023-07" db="EMBL/GenBank/DDBJ databases">
        <authorList>
            <consortium name="AG Swart"/>
            <person name="Singh M."/>
            <person name="Singh A."/>
            <person name="Seah K."/>
            <person name="Emmerich C."/>
        </authorList>
    </citation>
    <scope>NUCLEOTIDE SEQUENCE</scope>
    <source>
        <strain evidence="2">DP1</strain>
    </source>
</reference>
<gene>
    <name evidence="2" type="ORF">ECRASSUSDP1_LOCUS4742</name>
</gene>
<accession>A0AAD1X972</accession>